<dbReference type="EMBL" id="ATHO01000055">
    <property type="protein sequence ID" value="EQB09196.1"/>
    <property type="molecule type" value="Genomic_DNA"/>
</dbReference>
<evidence type="ECO:0000313" key="2">
    <source>
        <dbReference type="Proteomes" id="UP000015525"/>
    </source>
</evidence>
<evidence type="ECO:0000313" key="1">
    <source>
        <dbReference type="EMBL" id="EQB09196.1"/>
    </source>
</evidence>
<keyword evidence="2" id="KW-1185">Reference proteome</keyword>
<dbReference type="PATRIC" id="fig|1329909.3.peg.1288"/>
<comment type="caution">
    <text evidence="1">The sequence shown here is derived from an EMBL/GenBank/DDBJ whole genome shotgun (WGS) entry which is preliminary data.</text>
</comment>
<dbReference type="AlphaFoldDB" id="T0GYZ8"/>
<name>T0GYZ8_9SPHN</name>
<reference evidence="1 2" key="1">
    <citation type="journal article" date="2013" name="Genome Announc.">
        <title>Draft Genome Sequence of Sphingobium quisquiliarum Strain P25T, a Novel Hexachlorocyclohexane (HCH)-Degrading Bacterium Isolated from an HCH Dumpsite.</title>
        <authorList>
            <person name="Kumar Singh A."/>
            <person name="Sangwan N."/>
            <person name="Sharma A."/>
            <person name="Gupta V."/>
            <person name="Khurana J.P."/>
            <person name="Lal R."/>
        </authorList>
    </citation>
    <scope>NUCLEOTIDE SEQUENCE [LARGE SCALE GENOMIC DNA]</scope>
    <source>
        <strain evidence="1 2">P25</strain>
    </source>
</reference>
<proteinExistence type="predicted"/>
<accession>T0GYZ8</accession>
<gene>
    <name evidence="1" type="ORF">L288_06675</name>
</gene>
<evidence type="ECO:0008006" key="3">
    <source>
        <dbReference type="Google" id="ProtNLM"/>
    </source>
</evidence>
<dbReference type="RefSeq" id="WP_021237628.1">
    <property type="nucleotide sequence ID" value="NZ_ATHO01000055.1"/>
</dbReference>
<sequence>MTIGLPQPHEGIGNALRSTFRARRESLPDDMMDLLRKLDHH</sequence>
<dbReference type="Proteomes" id="UP000015525">
    <property type="component" value="Unassembled WGS sequence"/>
</dbReference>
<protein>
    <recommendedName>
        <fullName evidence="3">Anti-sigma factor NepR domain-containing protein</fullName>
    </recommendedName>
</protein>
<organism evidence="1 2">
    <name type="scientific">Sphingobium quisquiliarum P25</name>
    <dbReference type="NCBI Taxonomy" id="1329909"/>
    <lineage>
        <taxon>Bacteria</taxon>
        <taxon>Pseudomonadati</taxon>
        <taxon>Pseudomonadota</taxon>
        <taxon>Alphaproteobacteria</taxon>
        <taxon>Sphingomonadales</taxon>
        <taxon>Sphingomonadaceae</taxon>
        <taxon>Sphingobium</taxon>
    </lineage>
</organism>